<feature type="compositionally biased region" description="Basic and acidic residues" evidence="8">
    <location>
        <begin position="1005"/>
        <end position="1015"/>
    </location>
</feature>
<dbReference type="Pfam" id="PF25532">
    <property type="entry name" value="CH_CAMSAP2_N"/>
    <property type="match status" value="1"/>
</dbReference>
<comment type="similarity">
    <text evidence="6">Belongs to the CAMSAP1 family.</text>
</comment>
<keyword evidence="4 7" id="KW-0175">Coiled coil</keyword>
<dbReference type="InterPro" id="IPR022613">
    <property type="entry name" value="CH_CAMSAP_2"/>
</dbReference>
<evidence type="ECO:0000259" key="10">
    <source>
        <dbReference type="PROSITE" id="PS51508"/>
    </source>
</evidence>
<evidence type="ECO:0000256" key="1">
    <source>
        <dbReference type="ARBA" id="ARBA00004245"/>
    </source>
</evidence>
<keyword evidence="12" id="KW-1185">Reference proteome</keyword>
<evidence type="ECO:0000256" key="5">
    <source>
        <dbReference type="ARBA" id="ARBA00023212"/>
    </source>
</evidence>
<dbReference type="SUPFAM" id="SSF47576">
    <property type="entry name" value="Calponin-homology domain, CH-domain"/>
    <property type="match status" value="1"/>
</dbReference>
<evidence type="ECO:0000256" key="3">
    <source>
        <dbReference type="ARBA" id="ARBA00022701"/>
    </source>
</evidence>
<dbReference type="InterPro" id="IPR014797">
    <property type="entry name" value="CKK_CAMSAP"/>
</dbReference>
<dbReference type="Pfam" id="PF17095">
    <property type="entry name" value="CAMSAP_CC1"/>
    <property type="match status" value="1"/>
</dbReference>
<dbReference type="Gene3D" id="3.10.20.360">
    <property type="entry name" value="CKK domain"/>
    <property type="match status" value="1"/>
</dbReference>
<feature type="region of interest" description="Disordered" evidence="8">
    <location>
        <begin position="692"/>
        <end position="760"/>
    </location>
</feature>
<feature type="region of interest" description="Disordered" evidence="8">
    <location>
        <begin position="566"/>
        <end position="588"/>
    </location>
</feature>
<dbReference type="GO" id="GO:0036449">
    <property type="term" value="C:microtubule minus-end"/>
    <property type="evidence" value="ECO:0007669"/>
    <property type="project" value="TreeGrafter"/>
</dbReference>
<sequence length="1429" mass="160507">MDADGGDGGLEIKIASAELYDSSRAKIDANLRWLFAKAYGEDHVPDDLRDPFYVDQYGVEHIKPPVLELLLSAELYSRVCAFLSLGEQSTTRHTHHSVLQVLARHSIHVLEPDGTPVTHHDLISAPIRMSSHIPLIDALMLACTMEMMSIEQVVSCLKRFSTFSPTKELQRPFHMEEAMLFWINKVVSRTREICEKEFKLKQQLMDSPCHQKSPSKWYWKLVPVRYRRDHVSSRILPHLPVVEDLMKDLCDGAALLTIIHYYCPEYMRLEDICLKEVLSLSDSVYNIQLLSEFSNEYLNRCLYLHTEDLLYAPAVLKHNVMVYIAELFWWFEVMRPDFVKPKDLQDIKEVRALAQPKSSRPHIPVSNFTNRSFLSSSPSVDSLATSTVNDTCIRYYRPLEESASVLVFGRPKASTSYSLLSLKQRQQNPVPGEDTTEFRNRSSSLSRMDRHSPVSRLAWMERKPRPISQLELEWERVGSDNISLTRSISKDSLASNVVSVTPRHHVNGQPSQETAHNIDSEVKDEELVAIIGPRGMAGFKEPQPESFFLEPLQPAALRANKEKIKVVSKREESGEGQIQRRGGGHSPVDHTIINQSFMTVDTVEPENINSVQPGGFFLHGTCELPRHGKHEWVGGASESEIDDEEGEDDLEEKVLESTLMCQSEKLKCRGHRQEEDESAKLCEDVRVCEHDKDDKDGNSEHCSPCPSSLSQASSVSSRMTSFAERRLHRTTVHDGYSSASSSHATTPDGSESGTLSPDVKGGVASDLVHLRLQLEDKRRAIEAQKKKMEVLAARQRLQLGKAAFLNVVKKGRSDTLPHPAKQELVAMNEKELTKDDTCMEVLKAKSKQTEENLDKESRKLWEDSVSPAAASGLERDNRMGEGPDVEEVGEDLDLSDCSHSIELLNDAIGVIQQQMMQLSVQQELLMKQTLKSPPQEYMMRPPSPEAKPRASMQFLEMSTATRRPPKLSSSRSTRTKPSELKLSKENSTRASSKVSARTPTTDSRTPTDCRTPRAENDEEDVAKATGRGPGRGVVRNTTFRLHDSGNQMCVSEAPELPKLESPAVEEQSVCGKETIVDQCEEKKAQLIEVDLFDLADAPDSGEQKSGLGFFFKDDQKAADELAKKRAAFLLKQQKKAEEARLRKQQLEAESEFKRDEARRKAEEERMRKEEEKARRDLIKQEYLRRKQQELMEEQGVAKPRPHRRRPRPKSVHRGQSGTTTPVSLCAAPSGSSLSLASAVTEADSVTSGGGSQRGGGDSLESFPMLSRNASRNMERDWDNGSTASSIASTAEYSGLRLFKEPSAKSNKLIIQNAIAHCCLAGKVNEAQKNAVLEEIERSEANHLMILFRDGGCQFRALYAFMADSEELIKLSGTGPRAITRKMIDTLFKYSSDRKQFTVIPAKTVSASVDAITIHNHLWQLKRHCSSKRK</sequence>
<dbReference type="EMBL" id="JAAGNN010000018">
    <property type="protein sequence ID" value="KAF4076986.1"/>
    <property type="molecule type" value="Genomic_DNA"/>
</dbReference>
<dbReference type="PANTHER" id="PTHR21595:SF3">
    <property type="entry name" value="CALMODULIN-REGULATED SPECTRIN-ASSOCIATED PROTEIN 1"/>
    <property type="match status" value="1"/>
</dbReference>
<keyword evidence="3 6" id="KW-0493">Microtubule</keyword>
<comment type="domain">
    <text evidence="6">The CKK domain binds microtubules.</text>
</comment>
<dbReference type="SMART" id="SM01051">
    <property type="entry name" value="CAMSAP_CKK"/>
    <property type="match status" value="1"/>
</dbReference>
<dbReference type="GO" id="GO:0005516">
    <property type="term" value="F:calmodulin binding"/>
    <property type="evidence" value="ECO:0007669"/>
    <property type="project" value="InterPro"/>
</dbReference>
<evidence type="ECO:0000256" key="4">
    <source>
        <dbReference type="ARBA" id="ARBA00023054"/>
    </source>
</evidence>
<keyword evidence="2" id="KW-0963">Cytoplasm</keyword>
<dbReference type="InterPro" id="IPR011033">
    <property type="entry name" value="PRC_barrel-like_sf"/>
</dbReference>
<protein>
    <recommendedName>
        <fullName evidence="13">Calmodulin-regulated spectrin-associated protein 1-B-like</fullName>
    </recommendedName>
</protein>
<gene>
    <name evidence="11" type="ORF">AMELA_G00202880</name>
</gene>
<evidence type="ECO:0000256" key="6">
    <source>
        <dbReference type="PROSITE-ProRule" id="PRU00841"/>
    </source>
</evidence>
<feature type="compositionally biased region" description="Basic residues" evidence="8">
    <location>
        <begin position="1199"/>
        <end position="1212"/>
    </location>
</feature>
<feature type="region of interest" description="Disordered" evidence="8">
    <location>
        <begin position="1244"/>
        <end position="1263"/>
    </location>
</feature>
<name>A0A7J6A2K9_AMEME</name>
<feature type="compositionally biased region" description="Polar residues" evidence="8">
    <location>
        <begin position="958"/>
        <end position="972"/>
    </location>
</feature>
<organism evidence="11 12">
    <name type="scientific">Ameiurus melas</name>
    <name type="common">Black bullhead</name>
    <name type="synonym">Silurus melas</name>
    <dbReference type="NCBI Taxonomy" id="219545"/>
    <lineage>
        <taxon>Eukaryota</taxon>
        <taxon>Metazoa</taxon>
        <taxon>Chordata</taxon>
        <taxon>Craniata</taxon>
        <taxon>Vertebrata</taxon>
        <taxon>Euteleostomi</taxon>
        <taxon>Actinopterygii</taxon>
        <taxon>Neopterygii</taxon>
        <taxon>Teleostei</taxon>
        <taxon>Ostariophysi</taxon>
        <taxon>Siluriformes</taxon>
        <taxon>Ictaluridae</taxon>
        <taxon>Ameiurus</taxon>
    </lineage>
</organism>
<reference evidence="11 12" key="1">
    <citation type="submission" date="2020-02" db="EMBL/GenBank/DDBJ databases">
        <title>A chromosome-scale genome assembly of the black bullhead catfish (Ameiurus melas).</title>
        <authorList>
            <person name="Wen M."/>
            <person name="Zham M."/>
            <person name="Cabau C."/>
            <person name="Klopp C."/>
            <person name="Donnadieu C."/>
            <person name="Roques C."/>
            <person name="Bouchez O."/>
            <person name="Lampietro C."/>
            <person name="Jouanno E."/>
            <person name="Herpin A."/>
            <person name="Louis A."/>
            <person name="Berthelot C."/>
            <person name="Parey E."/>
            <person name="Roest-Crollius H."/>
            <person name="Braasch I."/>
            <person name="Postlethwait J."/>
            <person name="Robinson-Rechavi M."/>
            <person name="Echchiki A."/>
            <person name="Begum T."/>
            <person name="Montfort J."/>
            <person name="Schartl M."/>
            <person name="Bobe J."/>
            <person name="Guiguen Y."/>
        </authorList>
    </citation>
    <scope>NUCLEOTIDE SEQUENCE [LARGE SCALE GENOMIC DNA]</scope>
    <source>
        <strain evidence="11">M_S1</strain>
        <tissue evidence="11">Blood</tissue>
    </source>
</reference>
<feature type="region of interest" description="Disordered" evidence="8">
    <location>
        <begin position="423"/>
        <end position="449"/>
    </location>
</feature>
<dbReference type="InterPro" id="IPR038209">
    <property type="entry name" value="CKK_dom_sf"/>
</dbReference>
<feature type="domain" description="CKK" evidence="10">
    <location>
        <begin position="1294"/>
        <end position="1428"/>
    </location>
</feature>
<dbReference type="GO" id="GO:0007026">
    <property type="term" value="P:negative regulation of microtubule depolymerization"/>
    <property type="evidence" value="ECO:0007669"/>
    <property type="project" value="TreeGrafter"/>
</dbReference>
<dbReference type="InterPro" id="IPR036872">
    <property type="entry name" value="CH_dom_sf"/>
</dbReference>
<keyword evidence="5" id="KW-0206">Cytoskeleton</keyword>
<dbReference type="InterPro" id="IPR001715">
    <property type="entry name" value="CH_dom"/>
</dbReference>
<accession>A0A7J6A2K9</accession>
<dbReference type="GO" id="GO:0051011">
    <property type="term" value="F:microtubule minus-end binding"/>
    <property type="evidence" value="ECO:0007669"/>
    <property type="project" value="TreeGrafter"/>
</dbReference>
<dbReference type="Pfam" id="PF08683">
    <property type="entry name" value="CAMSAP_CKK"/>
    <property type="match status" value="1"/>
</dbReference>
<proteinExistence type="inferred from homology"/>
<dbReference type="PROSITE" id="PS50021">
    <property type="entry name" value="CH"/>
    <property type="match status" value="1"/>
</dbReference>
<dbReference type="InterPro" id="IPR058042">
    <property type="entry name" value="CAMSAP_N"/>
</dbReference>
<evidence type="ECO:0000256" key="8">
    <source>
        <dbReference type="SAM" id="MobiDB-lite"/>
    </source>
</evidence>
<dbReference type="InterPro" id="IPR032940">
    <property type="entry name" value="CAMSAP"/>
</dbReference>
<feature type="region of interest" description="Disordered" evidence="8">
    <location>
        <begin position="1189"/>
        <end position="1229"/>
    </location>
</feature>
<dbReference type="Proteomes" id="UP000593565">
    <property type="component" value="Unassembled WGS sequence"/>
</dbReference>
<feature type="coiled-coil region" evidence="7">
    <location>
        <begin position="767"/>
        <end position="794"/>
    </location>
</feature>
<dbReference type="PANTHER" id="PTHR21595">
    <property type="entry name" value="PATRONIN"/>
    <property type="match status" value="1"/>
</dbReference>
<comment type="subcellular location">
    <subcellularLocation>
        <location evidence="1">Cytoplasm</location>
        <location evidence="1">Cytoskeleton</location>
    </subcellularLocation>
</comment>
<evidence type="ECO:0000313" key="11">
    <source>
        <dbReference type="EMBL" id="KAF4076986.1"/>
    </source>
</evidence>
<dbReference type="SUPFAM" id="SSF50346">
    <property type="entry name" value="PRC-barrel domain"/>
    <property type="match status" value="1"/>
</dbReference>
<dbReference type="PROSITE" id="PS51508">
    <property type="entry name" value="CKK"/>
    <property type="match status" value="1"/>
</dbReference>
<evidence type="ECO:0000313" key="12">
    <source>
        <dbReference type="Proteomes" id="UP000593565"/>
    </source>
</evidence>
<comment type="caution">
    <text evidence="11">The sequence shown here is derived from an EMBL/GenBank/DDBJ whole genome shotgun (WGS) entry which is preliminary data.</text>
</comment>
<dbReference type="GO" id="GO:0030507">
    <property type="term" value="F:spectrin binding"/>
    <property type="evidence" value="ECO:0007669"/>
    <property type="project" value="InterPro"/>
</dbReference>
<feature type="compositionally biased region" description="Polar residues" evidence="8">
    <location>
        <begin position="737"/>
        <end position="755"/>
    </location>
</feature>
<dbReference type="Gene3D" id="1.10.418.10">
    <property type="entry name" value="Calponin-like domain"/>
    <property type="match status" value="1"/>
</dbReference>
<evidence type="ECO:0000259" key="9">
    <source>
        <dbReference type="PROSITE" id="PS50021"/>
    </source>
</evidence>
<dbReference type="FunFam" id="3.10.20.360:FF:000001">
    <property type="entry name" value="Calmodulin-regulated spectrin-associated protein 3 isoform 2"/>
    <property type="match status" value="1"/>
</dbReference>
<dbReference type="GO" id="GO:0031122">
    <property type="term" value="P:cytoplasmic microtubule organization"/>
    <property type="evidence" value="ECO:0007669"/>
    <property type="project" value="TreeGrafter"/>
</dbReference>
<dbReference type="InterPro" id="IPR031372">
    <property type="entry name" value="CAMSAP_CC1"/>
</dbReference>
<evidence type="ECO:0000256" key="2">
    <source>
        <dbReference type="ARBA" id="ARBA00022490"/>
    </source>
</evidence>
<evidence type="ECO:0000256" key="7">
    <source>
        <dbReference type="SAM" id="Coils"/>
    </source>
</evidence>
<dbReference type="Pfam" id="PF11971">
    <property type="entry name" value="CAMSAP_CH"/>
    <property type="match status" value="1"/>
</dbReference>
<feature type="domain" description="Calponin-homology (CH)" evidence="9">
    <location>
        <begin position="217"/>
        <end position="332"/>
    </location>
</feature>
<feature type="compositionally biased region" description="Basic and acidic residues" evidence="8">
    <location>
        <begin position="847"/>
        <end position="862"/>
    </location>
</feature>
<evidence type="ECO:0008006" key="13">
    <source>
        <dbReference type="Google" id="ProtNLM"/>
    </source>
</evidence>
<feature type="compositionally biased region" description="Low complexity" evidence="8">
    <location>
        <begin position="703"/>
        <end position="717"/>
    </location>
</feature>
<feature type="region of interest" description="Disordered" evidence="8">
    <location>
        <begin position="846"/>
        <end position="884"/>
    </location>
</feature>
<dbReference type="GO" id="GO:0031175">
    <property type="term" value="P:neuron projection development"/>
    <property type="evidence" value="ECO:0007669"/>
    <property type="project" value="InterPro"/>
</dbReference>
<feature type="region of interest" description="Disordered" evidence="8">
    <location>
        <begin position="1141"/>
        <end position="1173"/>
    </location>
</feature>
<feature type="compositionally biased region" description="Polar residues" evidence="8">
    <location>
        <begin position="1213"/>
        <end position="1222"/>
    </location>
</feature>
<feature type="compositionally biased region" description="Basic and acidic residues" evidence="8">
    <location>
        <begin position="976"/>
        <end position="987"/>
    </location>
</feature>
<feature type="region of interest" description="Disordered" evidence="8">
    <location>
        <begin position="958"/>
        <end position="1035"/>
    </location>
</feature>
<feature type="compositionally biased region" description="Gly residues" evidence="8">
    <location>
        <begin position="1247"/>
        <end position="1257"/>
    </location>
</feature>